<dbReference type="EMBL" id="ADAS02000015">
    <property type="protein sequence ID" value="OAV97174.1"/>
    <property type="molecule type" value="Genomic_DNA"/>
</dbReference>
<evidence type="ECO:0000313" key="4">
    <source>
        <dbReference type="Proteomes" id="UP000005240"/>
    </source>
</evidence>
<keyword evidence="1" id="KW-0732">Signal</keyword>
<feature type="chain" id="PRO_5008110377" description="Secreted protein" evidence="1">
    <location>
        <begin position="28"/>
        <end position="197"/>
    </location>
</feature>
<dbReference type="AlphaFoldDB" id="A0A180GXB2"/>
<reference evidence="2" key="1">
    <citation type="submission" date="2009-11" db="EMBL/GenBank/DDBJ databases">
        <authorList>
            <consortium name="The Broad Institute Genome Sequencing Platform"/>
            <person name="Ward D."/>
            <person name="Feldgarden M."/>
            <person name="Earl A."/>
            <person name="Young S.K."/>
            <person name="Zeng Q."/>
            <person name="Koehrsen M."/>
            <person name="Alvarado L."/>
            <person name="Berlin A."/>
            <person name="Bochicchio J."/>
            <person name="Borenstein D."/>
            <person name="Chapman S.B."/>
            <person name="Chen Z."/>
            <person name="Engels R."/>
            <person name="Freedman E."/>
            <person name="Gellesch M."/>
            <person name="Goldberg J."/>
            <person name="Griggs A."/>
            <person name="Gujja S."/>
            <person name="Heilman E."/>
            <person name="Heiman D."/>
            <person name="Hepburn T."/>
            <person name="Howarth C."/>
            <person name="Jen D."/>
            <person name="Larson L."/>
            <person name="Lewis B."/>
            <person name="Mehta T."/>
            <person name="Park D."/>
            <person name="Pearson M."/>
            <person name="Roberts A."/>
            <person name="Saif S."/>
            <person name="Shea T."/>
            <person name="Shenoy N."/>
            <person name="Sisk P."/>
            <person name="Stolte C."/>
            <person name="Sykes S."/>
            <person name="Thomson T."/>
            <person name="Walk T."/>
            <person name="White J."/>
            <person name="Yandava C."/>
            <person name="Izard J."/>
            <person name="Baranova O.V."/>
            <person name="Blanton J.M."/>
            <person name="Tanner A.C."/>
            <person name="Dewhirst F.E."/>
            <person name="Haas B."/>
            <person name="Nusbaum C."/>
            <person name="Birren B."/>
        </authorList>
    </citation>
    <scope>NUCLEOTIDE SEQUENCE [LARGE SCALE GENOMIC DNA]</scope>
    <source>
        <strain evidence="2">1-1 BBBD Race 1</strain>
    </source>
</reference>
<dbReference type="EnsemblFungi" id="PTTG_26167-t43_1">
    <property type="protein sequence ID" value="PTTG_26167-t43_1-p1"/>
    <property type="gene ID" value="PTTG_26167"/>
</dbReference>
<proteinExistence type="predicted"/>
<keyword evidence="4" id="KW-1185">Reference proteome</keyword>
<reference evidence="2" key="2">
    <citation type="submission" date="2016-05" db="EMBL/GenBank/DDBJ databases">
        <title>Comparative analysis highlights variable genome content of wheat rusts and divergence of the mating loci.</title>
        <authorList>
            <person name="Cuomo C.A."/>
            <person name="Bakkeren G."/>
            <person name="Szabo L."/>
            <person name="Khalil H."/>
            <person name="Joly D."/>
            <person name="Goldberg J."/>
            <person name="Young S."/>
            <person name="Zeng Q."/>
            <person name="Fellers J."/>
        </authorList>
    </citation>
    <scope>NUCLEOTIDE SEQUENCE [LARGE SCALE GENOMIC DNA]</scope>
    <source>
        <strain evidence="2">1-1 BBBD Race 1</strain>
    </source>
</reference>
<evidence type="ECO:0008006" key="5">
    <source>
        <dbReference type="Google" id="ProtNLM"/>
    </source>
</evidence>
<evidence type="ECO:0000313" key="2">
    <source>
        <dbReference type="EMBL" id="OAV97174.1"/>
    </source>
</evidence>
<reference evidence="3 4" key="3">
    <citation type="journal article" date="2017" name="G3 (Bethesda)">
        <title>Comparative analysis highlights variable genome content of wheat rusts and divergence of the mating loci.</title>
        <authorList>
            <person name="Cuomo C.A."/>
            <person name="Bakkeren G."/>
            <person name="Khalil H.B."/>
            <person name="Panwar V."/>
            <person name="Joly D."/>
            <person name="Linning R."/>
            <person name="Sakthikumar S."/>
            <person name="Song X."/>
            <person name="Adiconis X."/>
            <person name="Fan L."/>
            <person name="Goldberg J.M."/>
            <person name="Levin J.Z."/>
            <person name="Young S."/>
            <person name="Zeng Q."/>
            <person name="Anikster Y."/>
            <person name="Bruce M."/>
            <person name="Wang M."/>
            <person name="Yin C."/>
            <person name="McCallum B."/>
            <person name="Szabo L.J."/>
            <person name="Hulbert S."/>
            <person name="Chen X."/>
            <person name="Fellers J.P."/>
        </authorList>
    </citation>
    <scope>NUCLEOTIDE SEQUENCE</scope>
    <source>
        <strain evidence="4">Isolate 1-1 / race 1 (BBBD)</strain>
        <strain evidence="3">isolate 1-1 / race 1 (BBBD)</strain>
    </source>
</reference>
<organism evidence="2">
    <name type="scientific">Puccinia triticina (isolate 1-1 / race 1 (BBBD))</name>
    <name type="common">Brown leaf rust fungus</name>
    <dbReference type="NCBI Taxonomy" id="630390"/>
    <lineage>
        <taxon>Eukaryota</taxon>
        <taxon>Fungi</taxon>
        <taxon>Dikarya</taxon>
        <taxon>Basidiomycota</taxon>
        <taxon>Pucciniomycotina</taxon>
        <taxon>Pucciniomycetes</taxon>
        <taxon>Pucciniales</taxon>
        <taxon>Pucciniaceae</taxon>
        <taxon>Puccinia</taxon>
    </lineage>
</organism>
<dbReference type="VEuPathDB" id="FungiDB:PTTG_26167"/>
<gene>
    <name evidence="2" type="ORF">PTTG_26167</name>
</gene>
<feature type="signal peptide" evidence="1">
    <location>
        <begin position="1"/>
        <end position="27"/>
    </location>
</feature>
<dbReference type="Proteomes" id="UP000005240">
    <property type="component" value="Unassembled WGS sequence"/>
</dbReference>
<accession>A0A180GXB2</accession>
<evidence type="ECO:0000313" key="3">
    <source>
        <dbReference type="EnsemblFungi" id="PTTG_26167-t43_1-p1"/>
    </source>
</evidence>
<protein>
    <recommendedName>
        <fullName evidence="5">Secreted protein</fullName>
    </recommendedName>
</protein>
<name>A0A180GXB2_PUCT1</name>
<evidence type="ECO:0000256" key="1">
    <source>
        <dbReference type="SAM" id="SignalP"/>
    </source>
</evidence>
<reference evidence="3" key="4">
    <citation type="submission" date="2025-05" db="UniProtKB">
        <authorList>
            <consortium name="EnsemblFungi"/>
        </authorList>
    </citation>
    <scope>IDENTIFICATION</scope>
    <source>
        <strain evidence="3">isolate 1-1 / race 1 (BBBD)</strain>
    </source>
</reference>
<dbReference type="OrthoDB" id="10533716at2759"/>
<sequence length="197" mass="22076">MFPAGSIWRLYAVSAVIALVSLPAVELAEVQRHPLSRRAAKPPPVGAPGTNIRCGNSWNATAYIPAGHSSCIADDGLPYFCITSTCHLEKRRDPKTVPGFRLEDWAFIGCTRYPDEQDAQDVKPVEVPLMHPTQFWADNRRRQLVARGRDPSGDQKIRPYKCGWTEPLDINNQRIVCGRCTRQNFKDLNPPKIPGAW</sequence>